<protein>
    <submittedName>
        <fullName evidence="1">Uncharacterized protein</fullName>
    </submittedName>
</protein>
<name>A0A840MSR5_9PROT</name>
<keyword evidence="2" id="KW-1185">Reference proteome</keyword>
<accession>A0A840MSR5</accession>
<dbReference type="EMBL" id="JACHHY010000025">
    <property type="protein sequence ID" value="MBB5020129.1"/>
    <property type="molecule type" value="Genomic_DNA"/>
</dbReference>
<dbReference type="Proteomes" id="UP000575898">
    <property type="component" value="Unassembled WGS sequence"/>
</dbReference>
<organism evidence="1 2">
    <name type="scientific">Chitinivorax tropicus</name>
    <dbReference type="NCBI Taxonomy" id="714531"/>
    <lineage>
        <taxon>Bacteria</taxon>
        <taxon>Pseudomonadati</taxon>
        <taxon>Pseudomonadota</taxon>
        <taxon>Betaproteobacteria</taxon>
        <taxon>Chitinivorax</taxon>
    </lineage>
</organism>
<evidence type="ECO:0000313" key="1">
    <source>
        <dbReference type="EMBL" id="MBB5020129.1"/>
    </source>
</evidence>
<sequence>MNTKTERKTGAEQSETIDVGALLMKVRAQVLTQSEDVGTRFAAEARKIHAGNAPERMIRGVVSRDEVVELLEEGVPVMPFPDPVDDNLH</sequence>
<dbReference type="Pfam" id="PF06676">
    <property type="entry name" value="DUF1178"/>
    <property type="match status" value="1"/>
</dbReference>
<comment type="caution">
    <text evidence="1">The sequence shown here is derived from an EMBL/GenBank/DDBJ whole genome shotgun (WGS) entry which is preliminary data.</text>
</comment>
<evidence type="ECO:0000313" key="2">
    <source>
        <dbReference type="Proteomes" id="UP000575898"/>
    </source>
</evidence>
<dbReference type="InterPro" id="IPR009562">
    <property type="entry name" value="DUF1178"/>
</dbReference>
<reference evidence="1 2" key="1">
    <citation type="submission" date="2020-08" db="EMBL/GenBank/DDBJ databases">
        <title>Genomic Encyclopedia of Type Strains, Phase IV (KMG-IV): sequencing the most valuable type-strain genomes for metagenomic binning, comparative biology and taxonomic classification.</title>
        <authorList>
            <person name="Goeker M."/>
        </authorList>
    </citation>
    <scope>NUCLEOTIDE SEQUENCE [LARGE SCALE GENOMIC DNA]</scope>
    <source>
        <strain evidence="1 2">DSM 27165</strain>
    </source>
</reference>
<dbReference type="AlphaFoldDB" id="A0A840MSR5"/>
<proteinExistence type="predicted"/>
<gene>
    <name evidence="1" type="ORF">HNQ59_003443</name>
</gene>